<organism evidence="1 2">
    <name type="scientific">Phytophthora infestans</name>
    <name type="common">Potato late blight agent</name>
    <name type="synonym">Botrytis infestans</name>
    <dbReference type="NCBI Taxonomy" id="4787"/>
    <lineage>
        <taxon>Eukaryota</taxon>
        <taxon>Sar</taxon>
        <taxon>Stramenopiles</taxon>
        <taxon>Oomycota</taxon>
        <taxon>Peronosporomycetes</taxon>
        <taxon>Peronosporales</taxon>
        <taxon>Peronosporaceae</taxon>
        <taxon>Phytophthora</taxon>
    </lineage>
</organism>
<sequence length="135" mass="14486">MFTGSQEIVGARYTIEHIKGKDSVWADLVSRLGPTWSVKPSEGLAVKRVVSDPRGEVVDQGSAGNTGDEEVNASSVFSRVDLPGAHHQLPLTSAAVENLANVRRVTTRSERPVSTLHPLQDDKFLWPSVGAVGAE</sequence>
<evidence type="ECO:0000313" key="2">
    <source>
        <dbReference type="Proteomes" id="UP000704712"/>
    </source>
</evidence>
<name>A0A8S9VEJ8_PHYIN</name>
<reference evidence="1" key="1">
    <citation type="submission" date="2020-03" db="EMBL/GenBank/DDBJ databases">
        <title>Hybrid Assembly of Korean Phytophthora infestans isolates.</title>
        <authorList>
            <person name="Prokchorchik M."/>
            <person name="Lee Y."/>
            <person name="Seo J."/>
            <person name="Cho J.-H."/>
            <person name="Park Y.-E."/>
            <person name="Jang D.-C."/>
            <person name="Im J.-S."/>
            <person name="Choi J.-G."/>
            <person name="Park H.-J."/>
            <person name="Lee G.-B."/>
            <person name="Lee Y.-G."/>
            <person name="Hong S.-Y."/>
            <person name="Cho K."/>
            <person name="Sohn K.H."/>
        </authorList>
    </citation>
    <scope>NUCLEOTIDE SEQUENCE</scope>
    <source>
        <strain evidence="1">KR_2_A2</strain>
    </source>
</reference>
<dbReference type="EMBL" id="JAACNO010000047">
    <property type="protein sequence ID" value="KAF4150607.1"/>
    <property type="molecule type" value="Genomic_DNA"/>
</dbReference>
<comment type="caution">
    <text evidence="1">The sequence shown here is derived from an EMBL/GenBank/DDBJ whole genome shotgun (WGS) entry which is preliminary data.</text>
</comment>
<accession>A0A8S9VEJ8</accession>
<gene>
    <name evidence="1" type="ORF">GN958_ATG00269</name>
</gene>
<protein>
    <submittedName>
        <fullName evidence="1">Uncharacterized protein</fullName>
    </submittedName>
</protein>
<dbReference type="Proteomes" id="UP000704712">
    <property type="component" value="Unassembled WGS sequence"/>
</dbReference>
<proteinExistence type="predicted"/>
<dbReference type="AlphaFoldDB" id="A0A8S9VEJ8"/>
<evidence type="ECO:0000313" key="1">
    <source>
        <dbReference type="EMBL" id="KAF4150607.1"/>
    </source>
</evidence>